<dbReference type="Proteomes" id="UP000316473">
    <property type="component" value="Chromosome"/>
</dbReference>
<protein>
    <submittedName>
        <fullName evidence="1">Protein MtfA</fullName>
    </submittedName>
</protein>
<dbReference type="GO" id="GO:0005829">
    <property type="term" value="C:cytosol"/>
    <property type="evidence" value="ECO:0007669"/>
    <property type="project" value="TreeGrafter"/>
</dbReference>
<dbReference type="InterPro" id="IPR042252">
    <property type="entry name" value="MtfA_N"/>
</dbReference>
<gene>
    <name evidence="1" type="ORF">Nstercoris_00147</name>
</gene>
<keyword evidence="2" id="KW-1185">Reference proteome</keyword>
<dbReference type="AlphaFoldDB" id="A0A4Y1YIJ8"/>
<sequence>MVGFLEKWRRRRILKRKLIATASWKSIIARLPFLQKLNTSELQRLREWATIFLHDKKIHGVQDLVMTETMQVLIAVQACLPILYLDPSYYDDWIEIIVYPGQFILQRTYRDEAGVVHSGQIVAAGEAWSAGPIILSWEDIAHAHYAAGYNVVIHECAHKLDMLNGSANGYPPLHRSMKPHIWAEIFSQAYATFCEQVEQGIAIGINPYAATHPAEFFAVFSEVFFMQPQLLTQHFPKVYAQLALYYRQDPAARCIL</sequence>
<reference evidence="1 2" key="1">
    <citation type="submission" date="2019-06" db="EMBL/GenBank/DDBJ databases">
        <title>Nitrosomonas stercoris KYUHI-S whole genome shotgun sequence.</title>
        <authorList>
            <person name="Nakagawa T."/>
            <person name="Tsuchiya Y."/>
            <person name="Takahashi R."/>
        </authorList>
    </citation>
    <scope>NUCLEOTIDE SEQUENCE [LARGE SCALE GENOMIC DNA]</scope>
    <source>
        <strain evidence="1 2">KYUHI-S</strain>
    </source>
</reference>
<accession>A0A4Y1YIJ8</accession>
<dbReference type="PANTHER" id="PTHR30164:SF2">
    <property type="entry name" value="PROTEIN MTFA"/>
    <property type="match status" value="1"/>
</dbReference>
<dbReference type="PANTHER" id="PTHR30164">
    <property type="entry name" value="MTFA PEPTIDASE"/>
    <property type="match status" value="1"/>
</dbReference>
<dbReference type="GO" id="GO:0008237">
    <property type="term" value="F:metallopeptidase activity"/>
    <property type="evidence" value="ECO:0007669"/>
    <property type="project" value="InterPro"/>
</dbReference>
<dbReference type="Gene3D" id="1.10.472.150">
    <property type="entry name" value="Glucose-regulated metallo-peptidase M90, N-terminal domain"/>
    <property type="match status" value="1"/>
</dbReference>
<dbReference type="EMBL" id="AP019755">
    <property type="protein sequence ID" value="BBL33920.1"/>
    <property type="molecule type" value="Genomic_DNA"/>
</dbReference>
<dbReference type="CDD" id="cd20169">
    <property type="entry name" value="Peptidase_M90_mtfA"/>
    <property type="match status" value="1"/>
</dbReference>
<dbReference type="Pfam" id="PF06167">
    <property type="entry name" value="Peptidase_M90"/>
    <property type="match status" value="1"/>
</dbReference>
<proteinExistence type="predicted"/>
<organism evidence="1 2">
    <name type="scientific">Nitrosomonas stercoris</name>
    <dbReference type="NCBI Taxonomy" id="1444684"/>
    <lineage>
        <taxon>Bacteria</taxon>
        <taxon>Pseudomonadati</taxon>
        <taxon>Pseudomonadota</taxon>
        <taxon>Betaproteobacteria</taxon>
        <taxon>Nitrosomonadales</taxon>
        <taxon>Nitrosomonadaceae</taxon>
        <taxon>Nitrosomonas</taxon>
    </lineage>
</organism>
<dbReference type="Gene3D" id="3.40.390.10">
    <property type="entry name" value="Collagenase (Catalytic Domain)"/>
    <property type="match status" value="1"/>
</dbReference>
<evidence type="ECO:0000313" key="2">
    <source>
        <dbReference type="Proteomes" id="UP000316473"/>
    </source>
</evidence>
<dbReference type="GO" id="GO:0004177">
    <property type="term" value="F:aminopeptidase activity"/>
    <property type="evidence" value="ECO:0007669"/>
    <property type="project" value="TreeGrafter"/>
</dbReference>
<evidence type="ECO:0000313" key="1">
    <source>
        <dbReference type="EMBL" id="BBL33920.1"/>
    </source>
</evidence>
<name>A0A4Y1YIJ8_9PROT</name>
<dbReference type="SUPFAM" id="SSF55486">
    <property type="entry name" value="Metalloproteases ('zincins'), catalytic domain"/>
    <property type="match status" value="1"/>
</dbReference>
<dbReference type="KEGG" id="nst:Nstercoris_00147"/>
<dbReference type="InterPro" id="IPR010384">
    <property type="entry name" value="MtfA_fam"/>
</dbReference>
<dbReference type="InterPro" id="IPR024079">
    <property type="entry name" value="MetalloPept_cat_dom_sf"/>
</dbReference>